<dbReference type="EMBL" id="JBHUDG010000012">
    <property type="protein sequence ID" value="MFD1629955.1"/>
    <property type="molecule type" value="Genomic_DNA"/>
</dbReference>
<sequence>MSYQLSGVVPWGRTFEEYRQMFLLSEKDLNKQIVSFGDGPASFNAQLTKQGKKVISLDPIYQFTRDEIEKRIEETSTEIVEQMRLNASNFNWQSIKNIEELKQLRLGAMSIFLQDFEQGKTEKRYINHGLPTVTAFENQFFDLGLSSHFLLLYDHLGLDFHISAIVEMLRISKEVRIFPILNLNAQKTPLLQDLFLFFEEKFDMEIRKTDYEFQKNGNEMLIIKAKTV</sequence>
<keyword evidence="2" id="KW-1185">Reference proteome</keyword>
<comment type="caution">
    <text evidence="1">The sequence shown here is derived from an EMBL/GenBank/DDBJ whole genome shotgun (WGS) entry which is preliminary data.</text>
</comment>
<protein>
    <recommendedName>
        <fullName evidence="3">SAM-dependent methyltransferase</fullName>
    </recommendedName>
</protein>
<dbReference type="Proteomes" id="UP001597118">
    <property type="component" value="Unassembled WGS sequence"/>
</dbReference>
<organism evidence="1 2">
    <name type="scientific">Pseudopedobacter beijingensis</name>
    <dbReference type="NCBI Taxonomy" id="1207056"/>
    <lineage>
        <taxon>Bacteria</taxon>
        <taxon>Pseudomonadati</taxon>
        <taxon>Bacteroidota</taxon>
        <taxon>Sphingobacteriia</taxon>
        <taxon>Sphingobacteriales</taxon>
        <taxon>Sphingobacteriaceae</taxon>
        <taxon>Pseudopedobacter</taxon>
    </lineage>
</organism>
<name>A0ABW4IB16_9SPHI</name>
<evidence type="ECO:0000313" key="2">
    <source>
        <dbReference type="Proteomes" id="UP001597118"/>
    </source>
</evidence>
<evidence type="ECO:0000313" key="1">
    <source>
        <dbReference type="EMBL" id="MFD1629955.1"/>
    </source>
</evidence>
<reference evidence="2" key="1">
    <citation type="journal article" date="2019" name="Int. J. Syst. Evol. Microbiol.">
        <title>The Global Catalogue of Microorganisms (GCM) 10K type strain sequencing project: providing services to taxonomists for standard genome sequencing and annotation.</title>
        <authorList>
            <consortium name="The Broad Institute Genomics Platform"/>
            <consortium name="The Broad Institute Genome Sequencing Center for Infectious Disease"/>
            <person name="Wu L."/>
            <person name="Ma J."/>
        </authorList>
    </citation>
    <scope>NUCLEOTIDE SEQUENCE [LARGE SCALE GENOMIC DNA]</scope>
    <source>
        <strain evidence="2">CCUG 53762</strain>
    </source>
</reference>
<dbReference type="RefSeq" id="WP_379662332.1">
    <property type="nucleotide sequence ID" value="NZ_JBHUDG010000012.1"/>
</dbReference>
<evidence type="ECO:0008006" key="3">
    <source>
        <dbReference type="Google" id="ProtNLM"/>
    </source>
</evidence>
<accession>A0ABW4IB16</accession>
<gene>
    <name evidence="1" type="ORF">ACFSAH_08705</name>
</gene>
<proteinExistence type="predicted"/>